<evidence type="ECO:0000313" key="2">
    <source>
        <dbReference type="Proteomes" id="UP001153678"/>
    </source>
</evidence>
<name>A0A9W4X1K3_9GLOM</name>
<feature type="non-terminal residue" evidence="1">
    <location>
        <position position="1"/>
    </location>
</feature>
<accession>A0A9W4X1K3</accession>
<keyword evidence="2" id="KW-1185">Reference proteome</keyword>
<dbReference type="AlphaFoldDB" id="A0A9W4X1K3"/>
<proteinExistence type="predicted"/>
<protein>
    <submittedName>
        <fullName evidence="1">4526_t:CDS:1</fullName>
    </submittedName>
</protein>
<organism evidence="1 2">
    <name type="scientific">Funneliformis geosporum</name>
    <dbReference type="NCBI Taxonomy" id="1117311"/>
    <lineage>
        <taxon>Eukaryota</taxon>
        <taxon>Fungi</taxon>
        <taxon>Fungi incertae sedis</taxon>
        <taxon>Mucoromycota</taxon>
        <taxon>Glomeromycotina</taxon>
        <taxon>Glomeromycetes</taxon>
        <taxon>Glomerales</taxon>
        <taxon>Glomeraceae</taxon>
        <taxon>Funneliformis</taxon>
    </lineage>
</organism>
<gene>
    <name evidence="1" type="ORF">FWILDA_LOCUS19954</name>
</gene>
<dbReference type="OrthoDB" id="2430921at2759"/>
<dbReference type="EMBL" id="CAMKVN010026868">
    <property type="protein sequence ID" value="CAI2201214.1"/>
    <property type="molecule type" value="Genomic_DNA"/>
</dbReference>
<sequence>SSQKFSNIISVIRQPFTNTVSIIMNSEGYTLDQMCTIISIEILKLKVGKLGSNTIKSFYNRVNIKSENLEKI</sequence>
<reference evidence="1" key="1">
    <citation type="submission" date="2022-08" db="EMBL/GenBank/DDBJ databases">
        <authorList>
            <person name="Kallberg Y."/>
            <person name="Tangrot J."/>
            <person name="Rosling A."/>
        </authorList>
    </citation>
    <scope>NUCLEOTIDE SEQUENCE</scope>
    <source>
        <strain evidence="1">Wild A</strain>
    </source>
</reference>
<comment type="caution">
    <text evidence="1">The sequence shown here is derived from an EMBL/GenBank/DDBJ whole genome shotgun (WGS) entry which is preliminary data.</text>
</comment>
<evidence type="ECO:0000313" key="1">
    <source>
        <dbReference type="EMBL" id="CAI2201214.1"/>
    </source>
</evidence>
<dbReference type="Proteomes" id="UP001153678">
    <property type="component" value="Unassembled WGS sequence"/>
</dbReference>
<feature type="non-terminal residue" evidence="1">
    <location>
        <position position="72"/>
    </location>
</feature>